<dbReference type="Gene3D" id="3.40.50.300">
    <property type="entry name" value="P-loop containing nucleotide triphosphate hydrolases"/>
    <property type="match status" value="1"/>
</dbReference>
<name>A0A0F4GYB9_9PEZI</name>
<evidence type="ECO:0000256" key="1">
    <source>
        <dbReference type="SAM" id="MobiDB-lite"/>
    </source>
</evidence>
<feature type="region of interest" description="Disordered" evidence="1">
    <location>
        <begin position="47"/>
        <end position="71"/>
    </location>
</feature>
<dbReference type="InterPro" id="IPR050896">
    <property type="entry name" value="Mito_lipid_metab_GTPase"/>
</dbReference>
<gene>
    <name evidence="2" type="ORF">TI39_contig300g00002</name>
</gene>
<feature type="region of interest" description="Disordered" evidence="1">
    <location>
        <begin position="665"/>
        <end position="709"/>
    </location>
</feature>
<sequence length="709" mass="78299">MLRISRWGKHVVTALDGVGGWQQKGWPTGLLTSRPSTWLRQHERSFGGVPTRLQDQQHHTETQGETQRQPTEQIHIHETSNDTSAFARTLPVVCPGCGALSQTVVPDAAGYYTERRKREKSVRKKSEDAVFREAIARLQGKDSAQVPSEQPEAETKPASPICDRCHDLIHQSKGRSIIHPSMQSIQAIIESSPHKHNHIYHVIDAADFPLSLIPNLMSALDLPRLRTQNRRSKSRTYTRGRVADVSFIITRSDLLAPKKEQVDRLMPYLQDVLRDALGRTGKNVRLGSLRCVSAKRGWWTPTVKKEIWDRGGAGWVVGKVNVGKSALYEVVFPKGSSEHVDVKALRSAGGRFGAVAEQEVRDALSDATAGEDALEVERAKSGIQAYRPIQDAVRAEQVLVEEEVDENENENDADEDELSLLPPAQPETQYPQMPTVSALPGTTASPIRIPYGKGRGELIDLPGVQRSSLETHIRPEHHNSLVMKSRVTPEQHTLKPGQSLLLGGIIRITPRIDDLVFLAYPFTPLKPHVSSKAVAIQTGVNEDGTPYTGTIENIGTEAAKGRVRSAGTFKLEWDVTKPRAGPLTDKTAGKQRAENLPFVIYSADILIEGVGWVELACQVRKKRSLLPDSRDGIDTTVDVPEVEVFTPKGKFIGVRKPMNAWFLGGPKKVPKHLQRARPRMSMSMQRRQEGGRRGGPMSKNGGRSGAGPD</sequence>
<feature type="compositionally biased region" description="Basic residues" evidence="1">
    <location>
        <begin position="668"/>
        <end position="678"/>
    </location>
</feature>
<comment type="caution">
    <text evidence="2">The sequence shown here is derived from an EMBL/GenBank/DDBJ whole genome shotgun (WGS) entry which is preliminary data.</text>
</comment>
<dbReference type="OrthoDB" id="1696305at2759"/>
<dbReference type="GO" id="GO:0005739">
    <property type="term" value="C:mitochondrion"/>
    <property type="evidence" value="ECO:0007669"/>
    <property type="project" value="TreeGrafter"/>
</dbReference>
<accession>A0A0F4GYB9</accession>
<dbReference type="Proteomes" id="UP000033647">
    <property type="component" value="Unassembled WGS sequence"/>
</dbReference>
<reference evidence="2 3" key="1">
    <citation type="submission" date="2015-03" db="EMBL/GenBank/DDBJ databases">
        <title>RNA-seq based gene annotation and comparative genomics of four Zymoseptoria species reveal species-specific pathogenicity related genes and transposable element activity.</title>
        <authorList>
            <person name="Grandaubert J."/>
            <person name="Bhattacharyya A."/>
            <person name="Stukenbrock E.H."/>
        </authorList>
    </citation>
    <scope>NUCLEOTIDE SEQUENCE [LARGE SCALE GENOMIC DNA]</scope>
    <source>
        <strain evidence="2 3">Zb18110</strain>
    </source>
</reference>
<evidence type="ECO:0000313" key="2">
    <source>
        <dbReference type="EMBL" id="KJY01206.1"/>
    </source>
</evidence>
<evidence type="ECO:0000313" key="3">
    <source>
        <dbReference type="Proteomes" id="UP000033647"/>
    </source>
</evidence>
<dbReference type="PANTHER" id="PTHR46434">
    <property type="entry name" value="GENETIC INTERACTOR OF PROHIBITINS 3, MITOCHONDRIAL"/>
    <property type="match status" value="1"/>
</dbReference>
<dbReference type="InterPro" id="IPR027417">
    <property type="entry name" value="P-loop_NTPase"/>
</dbReference>
<protein>
    <submittedName>
        <fullName evidence="2">Uncharacterized protein</fullName>
    </submittedName>
</protein>
<feature type="region of interest" description="Disordered" evidence="1">
    <location>
        <begin position="140"/>
        <end position="160"/>
    </location>
</feature>
<proteinExistence type="predicted"/>
<dbReference type="AlphaFoldDB" id="A0A0F4GYB9"/>
<dbReference type="SUPFAM" id="SSF52540">
    <property type="entry name" value="P-loop containing nucleoside triphosphate hydrolases"/>
    <property type="match status" value="1"/>
</dbReference>
<dbReference type="EMBL" id="LAFY01000292">
    <property type="protein sequence ID" value="KJY01206.1"/>
    <property type="molecule type" value="Genomic_DNA"/>
</dbReference>
<organism evidence="2 3">
    <name type="scientific">Zymoseptoria brevis</name>
    <dbReference type="NCBI Taxonomy" id="1047168"/>
    <lineage>
        <taxon>Eukaryota</taxon>
        <taxon>Fungi</taxon>
        <taxon>Dikarya</taxon>
        <taxon>Ascomycota</taxon>
        <taxon>Pezizomycotina</taxon>
        <taxon>Dothideomycetes</taxon>
        <taxon>Dothideomycetidae</taxon>
        <taxon>Mycosphaerellales</taxon>
        <taxon>Mycosphaerellaceae</taxon>
        <taxon>Zymoseptoria</taxon>
    </lineage>
</organism>
<keyword evidence="3" id="KW-1185">Reference proteome</keyword>
<dbReference type="PANTHER" id="PTHR46434:SF1">
    <property type="entry name" value="GENETIC INTERACTOR OF PROHIBITINS 3, MITOCHONDRIAL"/>
    <property type="match status" value="1"/>
</dbReference>
<dbReference type="STRING" id="1047168.A0A0F4GYB9"/>